<gene>
    <name evidence="2" type="ORF">TWF730_000247</name>
</gene>
<protein>
    <recommendedName>
        <fullName evidence="1">F-box domain-containing protein</fullName>
    </recommendedName>
</protein>
<feature type="domain" description="F-box" evidence="1">
    <location>
        <begin position="44"/>
        <end position="104"/>
    </location>
</feature>
<dbReference type="EMBL" id="JAVHNS010000001">
    <property type="protein sequence ID" value="KAK6362792.1"/>
    <property type="molecule type" value="Genomic_DNA"/>
</dbReference>
<comment type="caution">
    <text evidence="2">The sequence shown here is derived from an EMBL/GenBank/DDBJ whole genome shotgun (WGS) entry which is preliminary data.</text>
</comment>
<reference evidence="2 3" key="1">
    <citation type="submission" date="2019-10" db="EMBL/GenBank/DDBJ databases">
        <authorList>
            <person name="Palmer J.M."/>
        </authorList>
    </citation>
    <scope>NUCLEOTIDE SEQUENCE [LARGE SCALE GENOMIC DNA]</scope>
    <source>
        <strain evidence="2 3">TWF730</strain>
    </source>
</reference>
<dbReference type="Pfam" id="PF12937">
    <property type="entry name" value="F-box-like"/>
    <property type="match status" value="1"/>
</dbReference>
<dbReference type="AlphaFoldDB" id="A0AAV9VM30"/>
<proteinExistence type="predicted"/>
<dbReference type="InterPro" id="IPR001810">
    <property type="entry name" value="F-box_dom"/>
</dbReference>
<keyword evidence="3" id="KW-1185">Reference proteome</keyword>
<accession>A0AAV9VM30</accession>
<evidence type="ECO:0000259" key="1">
    <source>
        <dbReference type="Pfam" id="PF12937"/>
    </source>
</evidence>
<name>A0AAV9VM30_9PEZI</name>
<evidence type="ECO:0000313" key="2">
    <source>
        <dbReference type="EMBL" id="KAK6362792.1"/>
    </source>
</evidence>
<sequence>MAGQSSTASLTAKLRQLLLKSPKPRSIAPDHVMTLVDQPKPSLSALPAELLIQICEELVDTKSGGQNATPATRGPKPSPVLDSLSRTCRRLREICRPYLFQNILIDLKEDFDIEYLKLLSVDKSILPYIRCLRLYSAVETSRDRPADTILGPNSPPEVVFDLIRWIIQHIPYLISLHITIEDIELNEMFAKSEWHSISDCDEAVELVSLEELTVSENSTWAISLGNNQPQIPILEKREDLKKPATQTGLRKLSLVHPGEFGHPVFNGDELLVYRDKTKGFLQEIMKPGLEGGLVNGIRELTIQRTIDVADLQILAAALPELEEFEYWIDRPISSNLQSLNAGIGHRLVFHSLYVYLALEISSHLTLTPSYSHDIFTDIRLLGKYCQNLRQVRIQGVIRANIKWLPQKKSRPSNVEYQVMFWEEDDGMIIMEVPCYRLDSRRRVDSDISLSLTI</sequence>
<dbReference type="Proteomes" id="UP001373714">
    <property type="component" value="Unassembled WGS sequence"/>
</dbReference>
<organism evidence="2 3">
    <name type="scientific">Orbilia blumenaviensis</name>
    <dbReference type="NCBI Taxonomy" id="1796055"/>
    <lineage>
        <taxon>Eukaryota</taxon>
        <taxon>Fungi</taxon>
        <taxon>Dikarya</taxon>
        <taxon>Ascomycota</taxon>
        <taxon>Pezizomycotina</taxon>
        <taxon>Orbiliomycetes</taxon>
        <taxon>Orbiliales</taxon>
        <taxon>Orbiliaceae</taxon>
        <taxon>Orbilia</taxon>
    </lineage>
</organism>
<evidence type="ECO:0000313" key="3">
    <source>
        <dbReference type="Proteomes" id="UP001373714"/>
    </source>
</evidence>